<name>A0ABD4UE72_9BURK</name>
<reference evidence="3 4" key="2">
    <citation type="journal article" date="2017" name="Front. Microbiol.">
        <title>Genomics Reveals a Unique Clone of Burkholderia cenocepacia Harboring an Actively Excising Novel Genomic Island.</title>
        <authorList>
            <person name="Patil P.P."/>
            <person name="Mali S."/>
            <person name="Midha S."/>
            <person name="Gautam V."/>
            <person name="Dash L."/>
            <person name="Kumar S."/>
            <person name="Shastri J."/>
            <person name="Singhal L."/>
            <person name="Patil P.B."/>
        </authorList>
    </citation>
    <scope>NUCLEOTIDE SEQUENCE [LARGE SCALE GENOMIC DNA]</scope>
    <source>
        <strain evidence="3 4">BC-19</strain>
    </source>
</reference>
<dbReference type="Gene3D" id="1.10.260.40">
    <property type="entry name" value="lambda repressor-like DNA-binding domains"/>
    <property type="match status" value="1"/>
</dbReference>
<dbReference type="Proteomes" id="UP000191686">
    <property type="component" value="Unassembled WGS sequence"/>
</dbReference>
<feature type="domain" description="HTH cro/C1-type" evidence="2">
    <location>
        <begin position="14"/>
        <end position="66"/>
    </location>
</feature>
<dbReference type="EMBL" id="JYMX02000010">
    <property type="protein sequence ID" value="MCW3712663.1"/>
    <property type="molecule type" value="Genomic_DNA"/>
</dbReference>
<organism evidence="3 4">
    <name type="scientific">Burkholderia cenocepacia</name>
    <dbReference type="NCBI Taxonomy" id="95486"/>
    <lineage>
        <taxon>Bacteria</taxon>
        <taxon>Pseudomonadati</taxon>
        <taxon>Pseudomonadota</taxon>
        <taxon>Betaproteobacteria</taxon>
        <taxon>Burkholderiales</taxon>
        <taxon>Burkholderiaceae</taxon>
        <taxon>Burkholderia</taxon>
        <taxon>Burkholderia cepacia complex</taxon>
    </lineage>
</organism>
<sequence length="107" mass="11565">MTPDQMVARVGENIKALRLQRNIEQITLAERAGVSRTALKNLENGSGCTLRTLVSVLRALGQESWIDSLAPVATINPMTMPRTGAVRTRARSKSSASAKSIRSTRSS</sequence>
<dbReference type="InterPro" id="IPR010982">
    <property type="entry name" value="Lambda_DNA-bd_dom_sf"/>
</dbReference>
<reference evidence="3 4" key="1">
    <citation type="journal article" date="2017" name="Front. Microbiol.">
        <title>Genomics reveals a unique clone of Burkholderia cenocepacia harbouring an actively excising novel genomic island.</title>
        <authorList>
            <person name="Patil P."/>
            <person name="Mali S."/>
            <person name="Midha S."/>
            <person name="Gautam V."/>
            <person name="Dash L."/>
            <person name="Kumar S."/>
            <person name="Shastri J."/>
            <person name="Singhal L."/>
            <person name="Patil P.B."/>
        </authorList>
    </citation>
    <scope>NUCLEOTIDE SEQUENCE [LARGE SCALE GENOMIC DNA]</scope>
    <source>
        <strain evidence="3 4">BC-19</strain>
    </source>
</reference>
<dbReference type="CDD" id="cd00093">
    <property type="entry name" value="HTH_XRE"/>
    <property type="match status" value="1"/>
</dbReference>
<evidence type="ECO:0000259" key="2">
    <source>
        <dbReference type="PROSITE" id="PS50943"/>
    </source>
</evidence>
<evidence type="ECO:0000313" key="3">
    <source>
        <dbReference type="EMBL" id="MCW3712663.1"/>
    </source>
</evidence>
<dbReference type="SUPFAM" id="SSF47413">
    <property type="entry name" value="lambda repressor-like DNA-binding domains"/>
    <property type="match status" value="1"/>
</dbReference>
<feature type="compositionally biased region" description="Low complexity" evidence="1">
    <location>
        <begin position="93"/>
        <end position="107"/>
    </location>
</feature>
<accession>A0ABD4UE72</accession>
<dbReference type="PROSITE" id="PS50943">
    <property type="entry name" value="HTH_CROC1"/>
    <property type="match status" value="1"/>
</dbReference>
<dbReference type="Pfam" id="PF01381">
    <property type="entry name" value="HTH_3"/>
    <property type="match status" value="1"/>
</dbReference>
<comment type="caution">
    <text evidence="3">The sequence shown here is derived from an EMBL/GenBank/DDBJ whole genome shotgun (WGS) entry which is preliminary data.</text>
</comment>
<dbReference type="InterPro" id="IPR001387">
    <property type="entry name" value="Cro/C1-type_HTH"/>
</dbReference>
<feature type="region of interest" description="Disordered" evidence="1">
    <location>
        <begin position="80"/>
        <end position="107"/>
    </location>
</feature>
<evidence type="ECO:0000256" key="1">
    <source>
        <dbReference type="SAM" id="MobiDB-lite"/>
    </source>
</evidence>
<dbReference type="AlphaFoldDB" id="A0ABD4UE72"/>
<evidence type="ECO:0000313" key="4">
    <source>
        <dbReference type="Proteomes" id="UP000191686"/>
    </source>
</evidence>
<dbReference type="SMART" id="SM00530">
    <property type="entry name" value="HTH_XRE"/>
    <property type="match status" value="1"/>
</dbReference>
<protein>
    <submittedName>
        <fullName evidence="3">Helix-turn-helix domain-containing protein</fullName>
    </submittedName>
</protein>
<dbReference type="RefSeq" id="WP_021159008.1">
    <property type="nucleotide sequence ID" value="NZ_CAJPCR010000035.1"/>
</dbReference>
<proteinExistence type="predicted"/>
<gene>
    <name evidence="3" type="ORF">UE95_015345</name>
</gene>